<dbReference type="Proteomes" id="UP000239462">
    <property type="component" value="Chromosome"/>
</dbReference>
<dbReference type="CDD" id="cd21132">
    <property type="entry name" value="EVE-like"/>
    <property type="match status" value="1"/>
</dbReference>
<evidence type="ECO:0000259" key="1">
    <source>
        <dbReference type="Pfam" id="PF01878"/>
    </source>
</evidence>
<dbReference type="RefSeq" id="WP_104837585.1">
    <property type="nucleotide sequence ID" value="NZ_CP026606.1"/>
</dbReference>
<protein>
    <recommendedName>
        <fullName evidence="1">EVE domain-containing protein</fullName>
    </recommendedName>
</protein>
<dbReference type="AlphaFoldDB" id="A0A2L1C9S7"/>
<dbReference type="Gene3D" id="3.10.590.10">
    <property type="entry name" value="ph1033 like domains"/>
    <property type="match status" value="1"/>
</dbReference>
<sequence>MNYFLCITTEENWNVIKEKKIWGVSETYKNTISKVNLGDYLIIYEMGKSKTKISEAKPQYIRAVYEVTSEIKEDNKKIFEAHPNNPKEVYPLRIKLKEIKIFEKPILFKELVPEMEFIKNKMHWSGSLRRAMAQIGEGDYKKIIGN</sequence>
<dbReference type="InterPro" id="IPR015947">
    <property type="entry name" value="PUA-like_sf"/>
</dbReference>
<evidence type="ECO:0000313" key="3">
    <source>
        <dbReference type="Proteomes" id="UP000239462"/>
    </source>
</evidence>
<dbReference type="Pfam" id="PF01878">
    <property type="entry name" value="EVE"/>
    <property type="match status" value="1"/>
</dbReference>
<name>A0A2L1C9S7_METMI</name>
<accession>A0A2L1C9S7</accession>
<dbReference type="EMBL" id="CP026606">
    <property type="protein sequence ID" value="AVB75970.1"/>
    <property type="molecule type" value="Genomic_DNA"/>
</dbReference>
<feature type="domain" description="EVE" evidence="1">
    <location>
        <begin position="2"/>
        <end position="144"/>
    </location>
</feature>
<evidence type="ECO:0000313" key="2">
    <source>
        <dbReference type="EMBL" id="AVB75970.1"/>
    </source>
</evidence>
<dbReference type="SUPFAM" id="SSF88697">
    <property type="entry name" value="PUA domain-like"/>
    <property type="match status" value="1"/>
</dbReference>
<dbReference type="PANTHER" id="PTHR39661:SF1">
    <property type="entry name" value="UPF0310 PROTEIN MJECL36"/>
    <property type="match status" value="1"/>
</dbReference>
<proteinExistence type="predicted"/>
<organism evidence="2 3">
    <name type="scientific">Methanococcus maripaludis</name>
    <name type="common">Methanococcus deltae</name>
    <dbReference type="NCBI Taxonomy" id="39152"/>
    <lineage>
        <taxon>Archaea</taxon>
        <taxon>Methanobacteriati</taxon>
        <taxon>Methanobacteriota</taxon>
        <taxon>Methanomada group</taxon>
        <taxon>Methanococci</taxon>
        <taxon>Methanococcales</taxon>
        <taxon>Methanococcaceae</taxon>
        <taxon>Methanococcus</taxon>
    </lineage>
</organism>
<dbReference type="InterPro" id="IPR002740">
    <property type="entry name" value="EVE_domain"/>
</dbReference>
<dbReference type="GeneID" id="36101646"/>
<dbReference type="NCBIfam" id="NF002008">
    <property type="entry name" value="PRK00809.1"/>
    <property type="match status" value="1"/>
</dbReference>
<dbReference type="PANTHER" id="PTHR39661">
    <property type="entry name" value="UPF0310 PROTEIN MJECL36"/>
    <property type="match status" value="1"/>
</dbReference>
<reference evidence="3" key="1">
    <citation type="journal article" date="2018" name="Genome Announc.">
        <title>Complete Genome Sequence of the Methanococcus maripaludis Type Strain JJ (DSM 2067), a Model for Selenoprotein Synthesis in Archaea.</title>
        <authorList>
            <person name="Poehlein A."/>
            <person name="Heym D."/>
            <person name="Quitzke V."/>
            <person name="Fersch J."/>
            <person name="Daniel R."/>
            <person name="Rother M."/>
        </authorList>
    </citation>
    <scope>NUCLEOTIDE SEQUENCE [LARGE SCALE GENOMIC DNA]</scope>
    <source>
        <strain evidence="3">DSM 2067</strain>
    </source>
</reference>
<dbReference type="KEGG" id="mmad:MMJJ_05530"/>
<gene>
    <name evidence="2" type="ORF">MMJJ_05530</name>
</gene>